<dbReference type="PROSITE" id="PS00211">
    <property type="entry name" value="ABC_TRANSPORTER_1"/>
    <property type="match status" value="1"/>
</dbReference>
<comment type="caution">
    <text evidence="14">The sequence shown here is derived from an EMBL/GenBank/DDBJ whole genome shotgun (WGS) entry which is preliminary data.</text>
</comment>
<feature type="domain" description="ABC transmembrane type-1" evidence="13">
    <location>
        <begin position="136"/>
        <end position="372"/>
    </location>
</feature>
<dbReference type="SUPFAM" id="SSF90123">
    <property type="entry name" value="ABC transporter transmembrane region"/>
    <property type="match status" value="1"/>
</dbReference>
<dbReference type="PANTHER" id="PTHR11384:SF68">
    <property type="entry name" value="ATP-BINDING CASSETTE SUB-FAMILY D MEMBER 2-RELATED"/>
    <property type="match status" value="1"/>
</dbReference>
<keyword evidence="5" id="KW-0547">Nucleotide-binding</keyword>
<dbReference type="SUPFAM" id="SSF52540">
    <property type="entry name" value="P-loop containing nucleoside triphosphate hydrolases"/>
    <property type="match status" value="1"/>
</dbReference>
<dbReference type="Gene3D" id="1.20.1560.10">
    <property type="entry name" value="ABC transporter type 1, transmembrane domain"/>
    <property type="match status" value="1"/>
</dbReference>
<dbReference type="InterPro" id="IPR036640">
    <property type="entry name" value="ABC1_TM_sf"/>
</dbReference>
<dbReference type="InterPro" id="IPR017871">
    <property type="entry name" value="ABC_transporter-like_CS"/>
</dbReference>
<dbReference type="FunFam" id="3.40.50.300:FF:000800">
    <property type="entry name" value="ATP-binding cassette sub-family D member 1"/>
    <property type="match status" value="1"/>
</dbReference>
<feature type="domain" description="ABC transporter" evidence="12">
    <location>
        <begin position="504"/>
        <end position="730"/>
    </location>
</feature>
<dbReference type="Proteomes" id="UP000829720">
    <property type="component" value="Unassembled WGS sequence"/>
</dbReference>
<dbReference type="GO" id="GO:0140359">
    <property type="term" value="F:ABC-type transporter activity"/>
    <property type="evidence" value="ECO:0007669"/>
    <property type="project" value="InterPro"/>
</dbReference>
<sequence>MYCWKISGTISWQAYSQRLVLGKMSSIFRAASEVKWNRSVALKRAAFLVAAAYGVKTLYPVVLRQISKRKGPKKIPVSKAGQENGLILPNANDNVAHRKKSPGVDAEFFRQIVELLKILFPKLITKEVGLLCLHSVALVSRTFLSIYVAGLDGQIVKTIVEKQPRSFILKLMKWVLIAIPATFVNSAIRYLECKLALAFRTRLVDHAYRTYFSDQTYYKVSNMDGRLANPDQSLTEDIMVFSQSVAHLYSNLTKPILDVVLTTYTLIQTATSRGANASGPTLLAGLVVFVTAKILRVCSPKFGKLVAEEANRKGYLRYMHSRIIANAEEIAFYRGHAVEMRQLRKCYKALALQMNLILSKRLWYIMLEQFLMKYVWSASGLVMVAVPIITASGFADNELADGQTQVLVSVRTEAFTTARNLLASGADAIERIMSSYKEVTELAGYTSRVYNMFLVFDEVQRGVYKRSTVSPIPIGEEQGMASAQAHINGPPEIKGKAVDVERGIVCENVPIVTPNGDMVASSLDFKVEEGMHLLITGPNGCGKSSLFRILSGLWPVYGGVLHKPPPQHMFYIPQRPYMSIGTLRDQVIYPDSVEDMHEKGYSDCDLDAILDIVNLYHIVTREGGWDAETDWKDVLSGGEKQRMGMARMFYHKPKYALLDECTSAVSIDVEGKIFQAAKDAGISLLSITHRPSLWKYHTHLLQFDGEGGWKFEQLDTATRLSLTEEKQRLETQLAGIPKMQHRLNELCKILGEDSVLKTAGILDE</sequence>
<keyword evidence="10" id="KW-0472">Membrane</keyword>
<evidence type="ECO:0000256" key="9">
    <source>
        <dbReference type="ARBA" id="ARBA00022989"/>
    </source>
</evidence>
<dbReference type="InterPro" id="IPR011527">
    <property type="entry name" value="ABC1_TM_dom"/>
</dbReference>
<evidence type="ECO:0000256" key="4">
    <source>
        <dbReference type="ARBA" id="ARBA00022692"/>
    </source>
</evidence>
<evidence type="ECO:0000256" key="8">
    <source>
        <dbReference type="ARBA" id="ARBA00022967"/>
    </source>
</evidence>
<keyword evidence="3" id="KW-0813">Transport</keyword>
<dbReference type="AlphaFoldDB" id="A0A8T3CEL1"/>
<keyword evidence="8" id="KW-1278">Translocase</keyword>
<dbReference type="InterPro" id="IPR003593">
    <property type="entry name" value="AAA+_ATPase"/>
</dbReference>
<keyword evidence="6" id="KW-0378">Hydrolase</keyword>
<dbReference type="CDD" id="cd03223">
    <property type="entry name" value="ABCD_peroxisomal_ALDP"/>
    <property type="match status" value="1"/>
</dbReference>
<evidence type="ECO:0000259" key="13">
    <source>
        <dbReference type="PROSITE" id="PS50929"/>
    </source>
</evidence>
<evidence type="ECO:0000256" key="3">
    <source>
        <dbReference type="ARBA" id="ARBA00022448"/>
    </source>
</evidence>
<dbReference type="EMBL" id="JAERUA010000025">
    <property type="protein sequence ID" value="KAI1882280.1"/>
    <property type="molecule type" value="Genomic_DNA"/>
</dbReference>
<evidence type="ECO:0000256" key="2">
    <source>
        <dbReference type="ARBA" id="ARBA00008575"/>
    </source>
</evidence>
<dbReference type="Gene3D" id="3.40.50.300">
    <property type="entry name" value="P-loop containing nucleotide triphosphate hydrolases"/>
    <property type="match status" value="1"/>
</dbReference>
<comment type="subcellular location">
    <subcellularLocation>
        <location evidence="1">Peroxisome membrane</location>
        <topology evidence="1">Multi-pass membrane protein</topology>
    </subcellularLocation>
</comment>
<dbReference type="GO" id="GO:0007031">
    <property type="term" value="P:peroxisome organization"/>
    <property type="evidence" value="ECO:0007669"/>
    <property type="project" value="TreeGrafter"/>
</dbReference>
<dbReference type="InterPro" id="IPR027417">
    <property type="entry name" value="P-loop_NTPase"/>
</dbReference>
<dbReference type="GO" id="GO:0042760">
    <property type="term" value="P:very long-chain fatty acid catabolic process"/>
    <property type="evidence" value="ECO:0007669"/>
    <property type="project" value="TreeGrafter"/>
</dbReference>
<evidence type="ECO:0000256" key="1">
    <source>
        <dbReference type="ARBA" id="ARBA00004585"/>
    </source>
</evidence>
<evidence type="ECO:0000256" key="7">
    <source>
        <dbReference type="ARBA" id="ARBA00022840"/>
    </source>
</evidence>
<dbReference type="PROSITE" id="PS50893">
    <property type="entry name" value="ABC_TRANSPORTER_2"/>
    <property type="match status" value="1"/>
</dbReference>
<keyword evidence="7" id="KW-0067">ATP-binding</keyword>
<dbReference type="OrthoDB" id="422637at2759"/>
<organism evidence="14 15">
    <name type="scientific">Albula goreensis</name>
    <dbReference type="NCBI Taxonomy" id="1534307"/>
    <lineage>
        <taxon>Eukaryota</taxon>
        <taxon>Metazoa</taxon>
        <taxon>Chordata</taxon>
        <taxon>Craniata</taxon>
        <taxon>Vertebrata</taxon>
        <taxon>Euteleostomi</taxon>
        <taxon>Actinopterygii</taxon>
        <taxon>Neopterygii</taxon>
        <taxon>Teleostei</taxon>
        <taxon>Albuliformes</taxon>
        <taxon>Albulidae</taxon>
        <taxon>Albula</taxon>
    </lineage>
</organism>
<evidence type="ECO:0000313" key="14">
    <source>
        <dbReference type="EMBL" id="KAI1882280.1"/>
    </source>
</evidence>
<dbReference type="InterPro" id="IPR050835">
    <property type="entry name" value="ABC_transporter_sub-D"/>
</dbReference>
<dbReference type="Pfam" id="PF00005">
    <property type="entry name" value="ABC_tran"/>
    <property type="match status" value="1"/>
</dbReference>
<evidence type="ECO:0000256" key="11">
    <source>
        <dbReference type="ARBA" id="ARBA00023140"/>
    </source>
</evidence>
<keyword evidence="4" id="KW-0812">Transmembrane</keyword>
<accession>A0A8T3CEL1</accession>
<gene>
    <name evidence="14" type="ORF">AGOR_G00249050</name>
</gene>
<evidence type="ECO:0000259" key="12">
    <source>
        <dbReference type="PROSITE" id="PS50893"/>
    </source>
</evidence>
<evidence type="ECO:0000313" key="15">
    <source>
        <dbReference type="Proteomes" id="UP000829720"/>
    </source>
</evidence>
<evidence type="ECO:0000256" key="6">
    <source>
        <dbReference type="ARBA" id="ARBA00022801"/>
    </source>
</evidence>
<protein>
    <submittedName>
        <fullName evidence="14">Uncharacterized protein</fullName>
    </submittedName>
</protein>
<dbReference type="GO" id="GO:0006635">
    <property type="term" value="P:fatty acid beta-oxidation"/>
    <property type="evidence" value="ECO:0007669"/>
    <property type="project" value="TreeGrafter"/>
</dbReference>
<keyword evidence="15" id="KW-1185">Reference proteome</keyword>
<dbReference type="Pfam" id="PF06472">
    <property type="entry name" value="ABC_membrane_2"/>
    <property type="match status" value="1"/>
</dbReference>
<dbReference type="GO" id="GO:0005524">
    <property type="term" value="F:ATP binding"/>
    <property type="evidence" value="ECO:0007669"/>
    <property type="project" value="UniProtKB-KW"/>
</dbReference>
<dbReference type="PROSITE" id="PS50929">
    <property type="entry name" value="ABC_TM1F"/>
    <property type="match status" value="1"/>
</dbReference>
<dbReference type="GO" id="GO:0015910">
    <property type="term" value="P:long-chain fatty acid import into peroxisome"/>
    <property type="evidence" value="ECO:0007669"/>
    <property type="project" value="TreeGrafter"/>
</dbReference>
<dbReference type="PANTHER" id="PTHR11384">
    <property type="entry name" value="ATP-BINDING CASSETTE, SUB-FAMILY D MEMBER"/>
    <property type="match status" value="1"/>
</dbReference>
<evidence type="ECO:0000256" key="5">
    <source>
        <dbReference type="ARBA" id="ARBA00022741"/>
    </source>
</evidence>
<dbReference type="InterPro" id="IPR003439">
    <property type="entry name" value="ABC_transporter-like_ATP-bd"/>
</dbReference>
<keyword evidence="11" id="KW-0576">Peroxisome</keyword>
<dbReference type="GO" id="GO:0005778">
    <property type="term" value="C:peroxisomal membrane"/>
    <property type="evidence" value="ECO:0007669"/>
    <property type="project" value="UniProtKB-SubCell"/>
</dbReference>
<dbReference type="GO" id="GO:0005324">
    <property type="term" value="F:long-chain fatty acid transmembrane transporter activity"/>
    <property type="evidence" value="ECO:0007669"/>
    <property type="project" value="TreeGrafter"/>
</dbReference>
<evidence type="ECO:0000256" key="10">
    <source>
        <dbReference type="ARBA" id="ARBA00023136"/>
    </source>
</evidence>
<dbReference type="GO" id="GO:0016887">
    <property type="term" value="F:ATP hydrolysis activity"/>
    <property type="evidence" value="ECO:0007669"/>
    <property type="project" value="InterPro"/>
</dbReference>
<dbReference type="SMART" id="SM00382">
    <property type="entry name" value="AAA"/>
    <property type="match status" value="1"/>
</dbReference>
<reference evidence="14" key="1">
    <citation type="submission" date="2021-01" db="EMBL/GenBank/DDBJ databases">
        <authorList>
            <person name="Zahm M."/>
            <person name="Roques C."/>
            <person name="Cabau C."/>
            <person name="Klopp C."/>
            <person name="Donnadieu C."/>
            <person name="Jouanno E."/>
            <person name="Lampietro C."/>
            <person name="Louis A."/>
            <person name="Herpin A."/>
            <person name="Echchiki A."/>
            <person name="Berthelot C."/>
            <person name="Parey E."/>
            <person name="Roest-Crollius H."/>
            <person name="Braasch I."/>
            <person name="Postlethwait J."/>
            <person name="Bobe J."/>
            <person name="Montfort J."/>
            <person name="Bouchez O."/>
            <person name="Begum T."/>
            <person name="Mejri S."/>
            <person name="Adams A."/>
            <person name="Chen W.-J."/>
            <person name="Guiguen Y."/>
        </authorList>
    </citation>
    <scope>NUCLEOTIDE SEQUENCE</scope>
    <source>
        <tissue evidence="14">Blood</tissue>
    </source>
</reference>
<proteinExistence type="inferred from homology"/>
<comment type="similarity">
    <text evidence="2">Belongs to the ABC transporter superfamily. ABCD family. Peroxisomal fatty acyl CoA transporter (TC 3.A.1.203) subfamily.</text>
</comment>
<keyword evidence="9" id="KW-1133">Transmembrane helix</keyword>
<name>A0A8T3CEL1_9TELE</name>